<evidence type="ECO:0000313" key="2">
    <source>
        <dbReference type="EMBL" id="RTS38004.1"/>
    </source>
</evidence>
<dbReference type="EMBL" id="NFFZ01000024">
    <property type="protein sequence ID" value="OTI56040.1"/>
    <property type="molecule type" value="Genomic_DNA"/>
</dbReference>
<reference evidence="3" key="4">
    <citation type="submission" date="2023-06" db="EMBL/GenBank/DDBJ databases">
        <authorList>
            <consortium name="Clinical and Environmental Microbiology Branch: Whole genome sequencing antimicrobial resistance pathogens in the healthcare setting"/>
        </authorList>
    </citation>
    <scope>NUCLEOTIDE SEQUENCE</scope>
    <source>
        <strain evidence="3">2021CK-01020</strain>
    </source>
</reference>
<evidence type="ECO:0000313" key="3">
    <source>
        <dbReference type="EMBL" id="WOS80756.1"/>
    </source>
</evidence>
<gene>
    <name evidence="1" type="ORF">CAZ10_31315</name>
    <name evidence="2" type="ORF">DY940_33940</name>
    <name evidence="3" type="ORF">L4V69_16865</name>
</gene>
<dbReference type="eggNOG" id="ENOG5030CP8">
    <property type="taxonomic scope" value="Bacteria"/>
</dbReference>
<reference evidence="1" key="1">
    <citation type="submission" date="2017-05" db="EMBL/GenBank/DDBJ databases">
        <authorList>
            <person name="Song R."/>
            <person name="Chenine A.L."/>
            <person name="Ruprecht R.M."/>
        </authorList>
    </citation>
    <scope>NUCLEOTIDE SEQUENCE [LARGE SCALE GENOMIC DNA]</scope>
    <source>
        <strain evidence="1">S567_C10_BS</strain>
    </source>
</reference>
<reference evidence="3" key="5">
    <citation type="submission" date="2023-10" db="EMBL/GenBank/DDBJ databases">
        <title>Pathogen: clinical or host-associated sample.</title>
        <authorList>
            <person name="Hergert J."/>
            <person name="Casey R."/>
            <person name="Wagner J."/>
            <person name="Young E.L."/>
            <person name="Oakeson K.F."/>
        </authorList>
    </citation>
    <scope>NUCLEOTIDE SEQUENCE</scope>
    <source>
        <strain evidence="3">2021CK-01020</strain>
    </source>
</reference>
<dbReference type="Proteomes" id="UP000276985">
    <property type="component" value="Unassembled WGS sequence"/>
</dbReference>
<evidence type="ECO:0000313" key="4">
    <source>
        <dbReference type="Proteomes" id="UP000194857"/>
    </source>
</evidence>
<name>A0A077JJX0_PSEAI</name>
<dbReference type="EMBL" id="RXTL01000071">
    <property type="protein sequence ID" value="RTS38004.1"/>
    <property type="molecule type" value="Genomic_DNA"/>
</dbReference>
<dbReference type="EMBL" id="CP136986">
    <property type="protein sequence ID" value="WOS80756.1"/>
    <property type="molecule type" value="Genomic_DNA"/>
</dbReference>
<reference evidence="2 5" key="3">
    <citation type="submission" date="2018-12" db="EMBL/GenBank/DDBJ databases">
        <title>Pseudomonas aeruginosa Diversity Panel.</title>
        <authorList>
            <person name="Snesrud E."/>
            <person name="Mcgann P."/>
        </authorList>
    </citation>
    <scope>NUCLEOTIDE SEQUENCE [LARGE SCALE GENOMIC DNA]</scope>
    <source>
        <strain evidence="2 5">MRSN6241</strain>
    </source>
</reference>
<dbReference type="Proteomes" id="UP001297540">
    <property type="component" value="Chromosome"/>
</dbReference>
<organism evidence="1 4">
    <name type="scientific">Pseudomonas aeruginosa</name>
    <dbReference type="NCBI Taxonomy" id="287"/>
    <lineage>
        <taxon>Bacteria</taxon>
        <taxon>Pseudomonadati</taxon>
        <taxon>Pseudomonadota</taxon>
        <taxon>Gammaproteobacteria</taxon>
        <taxon>Pseudomonadales</taxon>
        <taxon>Pseudomonadaceae</taxon>
        <taxon>Pseudomonas</taxon>
    </lineage>
</organism>
<dbReference type="Proteomes" id="UP000194857">
    <property type="component" value="Unassembled WGS sequence"/>
</dbReference>
<dbReference type="AlphaFoldDB" id="A0A077JJX0"/>
<reference evidence="4" key="2">
    <citation type="submission" date="2017-05" db="EMBL/GenBank/DDBJ databases">
        <authorList>
            <person name="Giani T."/>
            <person name="Arena F."/>
            <person name="Pollini S."/>
            <person name="Di Pilato V."/>
            <person name="D'Andrea M.M."/>
            <person name="Henrici De Angelis L."/>
            <person name="Bassetti M."/>
            <person name="Rossolini G.M."/>
        </authorList>
    </citation>
    <scope>NUCLEOTIDE SEQUENCE [LARGE SCALE GENOMIC DNA]</scope>
    <source>
        <strain evidence="4">S567_C10_BS</strain>
    </source>
</reference>
<protein>
    <submittedName>
        <fullName evidence="1">Uncharacterized protein</fullName>
    </submittedName>
</protein>
<sequence>MKRRNWKHWVPRSPADALDGCAQLAMQRYNRGIERLACDHLGQNNHSSLYKWIGNGRLPLSLILPLEHACGLPLITRYLAAAHGKLLVDIPVGKACNASDLQQLQGVLHNATGALMAFYDGKQTAEQTLDAIRAGLESLAWHHGNVAQAETPQLDFGVADDE</sequence>
<proteinExistence type="predicted"/>
<dbReference type="KEGG" id="paeb:NCGM1900_1269"/>
<evidence type="ECO:0000313" key="1">
    <source>
        <dbReference type="EMBL" id="OTI56040.1"/>
    </source>
</evidence>
<evidence type="ECO:0000313" key="5">
    <source>
        <dbReference type="Proteomes" id="UP000276985"/>
    </source>
</evidence>
<accession>A0A077JJX0</accession>
<dbReference type="RefSeq" id="WP_023442737.1">
    <property type="nucleotide sequence ID" value="NZ_AP014622.1"/>
</dbReference>